<dbReference type="PaxDb" id="284590-Q6CIR5"/>
<gene>
    <name evidence="10" type="ORF">KLLA0_F24574g</name>
</gene>
<dbReference type="InterPro" id="IPR022751">
    <property type="entry name" value="Alpha_mannosyltransferase"/>
</dbReference>
<dbReference type="InParanoid" id="Q6CIR5"/>
<evidence type="ECO:0000256" key="1">
    <source>
        <dbReference type="ARBA" id="ARBA00004323"/>
    </source>
</evidence>
<proteinExistence type="inferred from homology"/>
<dbReference type="HOGENOM" id="CLU_013298_1_1_1"/>
<sequence length="711" mass="80472">MTNSVGGTFSSKWKQSLHYFSRRARIMKRHNCVILAVFFVIIVFSVFGGDSIKQLYDISSGFGSDTIGEGYNGGSGFSNLLPDSSTANSNSGGQVSSELTSSNAVSNGVTISSDLKDFYQEIMTTLKETALKGKLEVKKPEGCKLSDTGVENTDSEKLSTLTKDNLLKCLPISDEDVKEVKEAHNNFKKLLQDKLMPNFKKLNTEKDPVYKGEGISIVGGGKYTLMALPVIKSIRMNSGLTLKSSVPIEIVIPPSDNADRKVCENIIPTIDPSGLTKCVYLSEFFDSEILKDITGYQLKSLSLLISSFEKVLLLDADNYVINSLGNFFDGDIFRETGLILWPDYWRRVHSPKLYDIVDIKVQDKLARYSTDYITNSRLFPESDPAKIPFHDLEGAIPDGSTESGQLLVNKASHLDALILSLYYNYNGPSYYYRLLGQGISGEGDKDTFILAATVLKHRYYQVRTPVRPQGYWGKIENEVRIQDDLVDDTPSNEKKYRGIAMIQHDYNEDRTFDSIARDAIRGSVNNKLKAHRLEYIKNHKSEFKDMNEKDALEKVSKMSEVSDKFWDSMKGKYTIKDFFTIFQFTTPVFLHSNLPKYNPWELSISGDLLYDGKKATKKMDDPSKYVPNGKGHHRMYSPTFKDLTNYDLELANWKLFDDVLCKNPDDYLNFSYLSEVIGATEKPEQEVKNMCKYIKDRVEYLKLSTWENSSS</sequence>
<evidence type="ECO:0000256" key="6">
    <source>
        <dbReference type="ARBA" id="ARBA00022968"/>
    </source>
</evidence>
<evidence type="ECO:0000256" key="4">
    <source>
        <dbReference type="ARBA" id="ARBA00022679"/>
    </source>
</evidence>
<keyword evidence="9" id="KW-0472">Membrane</keyword>
<dbReference type="KEGG" id="kla:KLLA0_F24574g"/>
<evidence type="ECO:0000256" key="5">
    <source>
        <dbReference type="ARBA" id="ARBA00022692"/>
    </source>
</evidence>
<keyword evidence="4" id="KW-0808">Transferase</keyword>
<evidence type="ECO:0000313" key="10">
    <source>
        <dbReference type="EMBL" id="CAG98882.1"/>
    </source>
</evidence>
<keyword evidence="11" id="KW-1185">Reference proteome</keyword>
<evidence type="ECO:0000256" key="2">
    <source>
        <dbReference type="ARBA" id="ARBA00004922"/>
    </source>
</evidence>
<comment type="subcellular location">
    <subcellularLocation>
        <location evidence="1">Golgi apparatus membrane</location>
        <topology evidence="1">Single-pass type II membrane protein</topology>
    </subcellularLocation>
</comment>
<dbReference type="STRING" id="284590.Q6CIR5"/>
<dbReference type="OMA" id="DLELANW"/>
<dbReference type="AlphaFoldDB" id="Q6CIR5"/>
<dbReference type="EMBL" id="CR382126">
    <property type="protein sequence ID" value="CAG98882.1"/>
    <property type="molecule type" value="Genomic_DNA"/>
</dbReference>
<keyword evidence="6" id="KW-0735">Signal-anchor</keyword>
<dbReference type="PANTHER" id="PTHR31646">
    <property type="entry name" value="ALPHA-1,2-MANNOSYLTRANSFERASE MNN2"/>
    <property type="match status" value="1"/>
</dbReference>
<dbReference type="InterPro" id="IPR029044">
    <property type="entry name" value="Nucleotide-diphossugar_trans"/>
</dbReference>
<dbReference type="SUPFAM" id="SSF53448">
    <property type="entry name" value="Nucleotide-diphospho-sugar transferases"/>
    <property type="match status" value="1"/>
</dbReference>
<dbReference type="RefSeq" id="XP_456174.1">
    <property type="nucleotide sequence ID" value="XM_456174.1"/>
</dbReference>
<name>Q6CIR5_KLULA</name>
<evidence type="ECO:0000256" key="9">
    <source>
        <dbReference type="ARBA" id="ARBA00023136"/>
    </source>
</evidence>
<evidence type="ECO:0000313" key="11">
    <source>
        <dbReference type="Proteomes" id="UP000000598"/>
    </source>
</evidence>
<dbReference type="Pfam" id="PF11051">
    <property type="entry name" value="Mannosyl_trans3"/>
    <property type="match status" value="1"/>
</dbReference>
<dbReference type="PANTHER" id="PTHR31646:SF1">
    <property type="entry name" value="ALPHA-1,2-MANNOSYLTRANSFERASE MNN2"/>
    <property type="match status" value="1"/>
</dbReference>
<keyword evidence="8" id="KW-0333">Golgi apparatus</keyword>
<protein>
    <submittedName>
        <fullName evidence="10">KLLA0F24574p</fullName>
    </submittedName>
</protein>
<evidence type="ECO:0000256" key="8">
    <source>
        <dbReference type="ARBA" id="ARBA00023034"/>
    </source>
</evidence>
<keyword evidence="5" id="KW-0812">Transmembrane</keyword>
<dbReference type="GO" id="GO:0046354">
    <property type="term" value="P:mannan biosynthetic process"/>
    <property type="evidence" value="ECO:0007669"/>
    <property type="project" value="TreeGrafter"/>
</dbReference>
<reference evidence="10 11" key="1">
    <citation type="journal article" date="2004" name="Nature">
        <title>Genome evolution in yeasts.</title>
        <authorList>
            <consortium name="Genolevures"/>
            <person name="Dujon B."/>
            <person name="Sherman D."/>
            <person name="Fischer G."/>
            <person name="Durrens P."/>
            <person name="Casaregola S."/>
            <person name="Lafontaine I."/>
            <person name="de Montigny J."/>
            <person name="Marck C."/>
            <person name="Neuveglise C."/>
            <person name="Talla E."/>
            <person name="Goffard N."/>
            <person name="Frangeul L."/>
            <person name="Aigle M."/>
            <person name="Anthouard V."/>
            <person name="Babour A."/>
            <person name="Barbe V."/>
            <person name="Barnay S."/>
            <person name="Blanchin S."/>
            <person name="Beckerich J.M."/>
            <person name="Beyne E."/>
            <person name="Bleykasten C."/>
            <person name="Boisrame A."/>
            <person name="Boyer J."/>
            <person name="Cattolico L."/>
            <person name="Confanioleri F."/>
            <person name="de Daruvar A."/>
            <person name="Despons L."/>
            <person name="Fabre E."/>
            <person name="Fairhead C."/>
            <person name="Ferry-Dumazet H."/>
            <person name="Groppi A."/>
            <person name="Hantraye F."/>
            <person name="Hennequin C."/>
            <person name="Jauniaux N."/>
            <person name="Joyet P."/>
            <person name="Kachouri R."/>
            <person name="Kerrest A."/>
            <person name="Koszul R."/>
            <person name="Lemaire M."/>
            <person name="Lesur I."/>
            <person name="Ma L."/>
            <person name="Muller H."/>
            <person name="Nicaud J.M."/>
            <person name="Nikolski M."/>
            <person name="Oztas S."/>
            <person name="Ozier-Kalogeropoulos O."/>
            <person name="Pellenz S."/>
            <person name="Potier S."/>
            <person name="Richard G.F."/>
            <person name="Straub M.L."/>
            <person name="Suleau A."/>
            <person name="Swennene D."/>
            <person name="Tekaia F."/>
            <person name="Wesolowski-Louvel M."/>
            <person name="Westhof E."/>
            <person name="Wirth B."/>
            <person name="Zeniou-Meyer M."/>
            <person name="Zivanovic I."/>
            <person name="Bolotin-Fukuhara M."/>
            <person name="Thierry A."/>
            <person name="Bouchier C."/>
            <person name="Caudron B."/>
            <person name="Scarpelli C."/>
            <person name="Gaillardin C."/>
            <person name="Weissenbach J."/>
            <person name="Wincker P."/>
            <person name="Souciet J.L."/>
        </authorList>
    </citation>
    <scope>NUCLEOTIDE SEQUENCE [LARGE SCALE GENOMIC DNA]</scope>
    <source>
        <strain evidence="11">ATCC 8585 / CBS 2359 / DSM 70799 / NBRC 1267 / NRRL Y-1140 / WM37</strain>
    </source>
</reference>
<dbReference type="eggNOG" id="ENOG502REUR">
    <property type="taxonomic scope" value="Eukaryota"/>
</dbReference>
<dbReference type="GeneID" id="2895203"/>
<evidence type="ECO:0000256" key="7">
    <source>
        <dbReference type="ARBA" id="ARBA00022989"/>
    </source>
</evidence>
<dbReference type="Proteomes" id="UP000000598">
    <property type="component" value="Chromosome F"/>
</dbReference>
<organism evidence="10 11">
    <name type="scientific">Kluyveromyces lactis (strain ATCC 8585 / CBS 2359 / DSM 70799 / NBRC 1267 / NRRL Y-1140 / WM37)</name>
    <name type="common">Yeast</name>
    <name type="synonym">Candida sphaerica</name>
    <dbReference type="NCBI Taxonomy" id="284590"/>
    <lineage>
        <taxon>Eukaryota</taxon>
        <taxon>Fungi</taxon>
        <taxon>Dikarya</taxon>
        <taxon>Ascomycota</taxon>
        <taxon>Saccharomycotina</taxon>
        <taxon>Saccharomycetes</taxon>
        <taxon>Saccharomycetales</taxon>
        <taxon>Saccharomycetaceae</taxon>
        <taxon>Kluyveromyces</taxon>
    </lineage>
</organism>
<dbReference type="CAZy" id="GT71">
    <property type="family name" value="Glycosyltransferase Family 71"/>
</dbReference>
<comment type="similarity">
    <text evidence="3">Belongs to the MNN1/MNT family.</text>
</comment>
<keyword evidence="7" id="KW-1133">Transmembrane helix</keyword>
<evidence type="ECO:0000256" key="3">
    <source>
        <dbReference type="ARBA" id="ARBA00009105"/>
    </source>
</evidence>
<accession>Q6CIR5</accession>
<comment type="pathway">
    <text evidence="2">Protein modification; protein glycosylation.</text>
</comment>
<dbReference type="GO" id="GO:0000026">
    <property type="term" value="F:alpha-1,2-mannosyltransferase activity"/>
    <property type="evidence" value="ECO:0007669"/>
    <property type="project" value="TreeGrafter"/>
</dbReference>
<dbReference type="GO" id="GO:0000139">
    <property type="term" value="C:Golgi membrane"/>
    <property type="evidence" value="ECO:0007669"/>
    <property type="project" value="UniProtKB-SubCell"/>
</dbReference>